<comment type="caution">
    <text evidence="2">The sequence shown here is derived from an EMBL/GenBank/DDBJ whole genome shotgun (WGS) entry which is preliminary data.</text>
</comment>
<feature type="transmembrane region" description="Helical" evidence="1">
    <location>
        <begin position="40"/>
        <end position="64"/>
    </location>
</feature>
<keyword evidence="1" id="KW-0812">Transmembrane</keyword>
<sequence>MDKFAVSTGLIGLTIGLIALLVFIYLISRLAKRKAGAGRAVNLLLNSAVLAVLSAAFIFLSLFVQTLNRYLHDQRIGTISARQEGQGLRMEFTDLKTEQRFNFELNGDQWMVEGYIVRWNPLLRWLGAGAYYKIDRFSGRYESDTCSLVPGRQVIDSSHRGLWKSLLKYGQRTKLIDAAYGIAAFQYPSQEAYGLYINDSGFIIKKE</sequence>
<reference evidence="2 3" key="1">
    <citation type="journal article" date="2016" name="Nat. Commun.">
        <title>Thousands of microbial genomes shed light on interconnected biogeochemical processes in an aquifer system.</title>
        <authorList>
            <person name="Anantharaman K."/>
            <person name="Brown C.T."/>
            <person name="Hug L.A."/>
            <person name="Sharon I."/>
            <person name="Castelle C.J."/>
            <person name="Probst A.J."/>
            <person name="Thomas B.C."/>
            <person name="Singh A."/>
            <person name="Wilkins M.J."/>
            <person name="Karaoz U."/>
            <person name="Brodie E.L."/>
            <person name="Williams K.H."/>
            <person name="Hubbard S.S."/>
            <person name="Banfield J.F."/>
        </authorList>
    </citation>
    <scope>NUCLEOTIDE SEQUENCE [LARGE SCALE GENOMIC DNA]</scope>
</reference>
<dbReference type="EMBL" id="MFFM01000051">
    <property type="protein sequence ID" value="OGF07195.1"/>
    <property type="molecule type" value="Genomic_DNA"/>
</dbReference>
<evidence type="ECO:0000313" key="2">
    <source>
        <dbReference type="EMBL" id="OGF07195.1"/>
    </source>
</evidence>
<evidence type="ECO:0000313" key="3">
    <source>
        <dbReference type="Proteomes" id="UP000177230"/>
    </source>
</evidence>
<dbReference type="Proteomes" id="UP000177230">
    <property type="component" value="Unassembled WGS sequence"/>
</dbReference>
<dbReference type="AlphaFoldDB" id="A0A1F5QYA3"/>
<gene>
    <name evidence="2" type="ORF">A2024_09770</name>
</gene>
<organism evidence="2 3">
    <name type="scientific">Candidatus Edwardsbacteria bacterium GWF2_54_11</name>
    <dbReference type="NCBI Taxonomy" id="1817851"/>
    <lineage>
        <taxon>Bacteria</taxon>
        <taxon>Candidatus Edwardsiibacteriota</taxon>
    </lineage>
</organism>
<evidence type="ECO:0000256" key="1">
    <source>
        <dbReference type="SAM" id="Phobius"/>
    </source>
</evidence>
<proteinExistence type="predicted"/>
<keyword evidence="1" id="KW-0472">Membrane</keyword>
<name>A0A1F5QYA3_9BACT</name>
<accession>A0A1F5QYA3</accession>
<keyword evidence="1" id="KW-1133">Transmembrane helix</keyword>
<protein>
    <submittedName>
        <fullName evidence="2">Uncharacterized protein</fullName>
    </submittedName>
</protein>
<feature type="transmembrane region" description="Helical" evidence="1">
    <location>
        <begin position="6"/>
        <end position="28"/>
    </location>
</feature>